<name>A0A9J5XGR6_SOLCO</name>
<dbReference type="Proteomes" id="UP000824120">
    <property type="component" value="Chromosome 9"/>
</dbReference>
<comment type="caution">
    <text evidence="2">The sequence shown here is derived from an EMBL/GenBank/DDBJ whole genome shotgun (WGS) entry which is preliminary data.</text>
</comment>
<dbReference type="AlphaFoldDB" id="A0A9J5XGR6"/>
<organism evidence="2 3">
    <name type="scientific">Solanum commersonii</name>
    <name type="common">Commerson's wild potato</name>
    <name type="synonym">Commerson's nightshade</name>
    <dbReference type="NCBI Taxonomy" id="4109"/>
    <lineage>
        <taxon>Eukaryota</taxon>
        <taxon>Viridiplantae</taxon>
        <taxon>Streptophyta</taxon>
        <taxon>Embryophyta</taxon>
        <taxon>Tracheophyta</taxon>
        <taxon>Spermatophyta</taxon>
        <taxon>Magnoliopsida</taxon>
        <taxon>eudicotyledons</taxon>
        <taxon>Gunneridae</taxon>
        <taxon>Pentapetalae</taxon>
        <taxon>asterids</taxon>
        <taxon>lamiids</taxon>
        <taxon>Solanales</taxon>
        <taxon>Solanaceae</taxon>
        <taxon>Solanoideae</taxon>
        <taxon>Solaneae</taxon>
        <taxon>Solanum</taxon>
    </lineage>
</organism>
<dbReference type="OrthoDB" id="1321893at2759"/>
<proteinExistence type="predicted"/>
<keyword evidence="3" id="KW-1185">Reference proteome</keyword>
<feature type="region of interest" description="Disordered" evidence="1">
    <location>
        <begin position="51"/>
        <end position="92"/>
    </location>
</feature>
<feature type="compositionally biased region" description="Basic and acidic residues" evidence="1">
    <location>
        <begin position="51"/>
        <end position="65"/>
    </location>
</feature>
<evidence type="ECO:0000256" key="1">
    <source>
        <dbReference type="SAM" id="MobiDB-lite"/>
    </source>
</evidence>
<evidence type="ECO:0000313" key="2">
    <source>
        <dbReference type="EMBL" id="KAG5586874.1"/>
    </source>
</evidence>
<reference evidence="2 3" key="1">
    <citation type="submission" date="2020-09" db="EMBL/GenBank/DDBJ databases">
        <title>De no assembly of potato wild relative species, Solanum commersonii.</title>
        <authorList>
            <person name="Cho K."/>
        </authorList>
    </citation>
    <scope>NUCLEOTIDE SEQUENCE [LARGE SCALE GENOMIC DNA]</scope>
    <source>
        <strain evidence="2">LZ3.2</strain>
        <tissue evidence="2">Leaf</tissue>
    </source>
</reference>
<dbReference type="EMBL" id="JACXVP010000009">
    <property type="protein sequence ID" value="KAG5586874.1"/>
    <property type="molecule type" value="Genomic_DNA"/>
</dbReference>
<sequence>MAPLFTTPLDVTKTKGPKNVHEPTLTTTECNKRDDLITAHMSGLEMLRHINDDAPIDKDKRRTMSDSESDSANEKGELYALEGTGYDDGMDE</sequence>
<gene>
    <name evidence="2" type="ORF">H5410_047308</name>
</gene>
<protein>
    <submittedName>
        <fullName evidence="2">Uncharacterized protein</fullName>
    </submittedName>
</protein>
<feature type="region of interest" description="Disordered" evidence="1">
    <location>
        <begin position="1"/>
        <end position="25"/>
    </location>
</feature>
<accession>A0A9J5XGR6</accession>
<evidence type="ECO:0000313" key="3">
    <source>
        <dbReference type="Proteomes" id="UP000824120"/>
    </source>
</evidence>